<organism evidence="1 2">
    <name type="scientific">Colletotrichum zoysiae</name>
    <dbReference type="NCBI Taxonomy" id="1216348"/>
    <lineage>
        <taxon>Eukaryota</taxon>
        <taxon>Fungi</taxon>
        <taxon>Dikarya</taxon>
        <taxon>Ascomycota</taxon>
        <taxon>Pezizomycotina</taxon>
        <taxon>Sordariomycetes</taxon>
        <taxon>Hypocreomycetidae</taxon>
        <taxon>Glomerellales</taxon>
        <taxon>Glomerellaceae</taxon>
        <taxon>Colletotrichum</taxon>
        <taxon>Colletotrichum graminicola species complex</taxon>
    </lineage>
</organism>
<dbReference type="AlphaFoldDB" id="A0AAD9H1R0"/>
<protein>
    <submittedName>
        <fullName evidence="1">Uncharacterized protein</fullName>
    </submittedName>
</protein>
<gene>
    <name evidence="1" type="ORF">LX32DRAFT_517204</name>
</gene>
<keyword evidence="2" id="KW-1185">Reference proteome</keyword>
<comment type="caution">
    <text evidence="1">The sequence shown here is derived from an EMBL/GenBank/DDBJ whole genome shotgun (WGS) entry which is preliminary data.</text>
</comment>
<reference evidence="1" key="1">
    <citation type="submission" date="2021-06" db="EMBL/GenBank/DDBJ databases">
        <title>Comparative genomics, transcriptomics and evolutionary studies reveal genomic signatures of adaptation to plant cell wall in hemibiotrophic fungi.</title>
        <authorList>
            <consortium name="DOE Joint Genome Institute"/>
            <person name="Baroncelli R."/>
            <person name="Diaz J.F."/>
            <person name="Benocci T."/>
            <person name="Peng M."/>
            <person name="Battaglia E."/>
            <person name="Haridas S."/>
            <person name="Andreopoulos W."/>
            <person name="Labutti K."/>
            <person name="Pangilinan J."/>
            <person name="Floch G.L."/>
            <person name="Makela M.R."/>
            <person name="Henrissat B."/>
            <person name="Grigoriev I.V."/>
            <person name="Crouch J.A."/>
            <person name="De Vries R.P."/>
            <person name="Sukno S.A."/>
            <person name="Thon M.R."/>
        </authorList>
    </citation>
    <scope>NUCLEOTIDE SEQUENCE</scope>
    <source>
        <strain evidence="1">MAFF235873</strain>
    </source>
</reference>
<proteinExistence type="predicted"/>
<dbReference type="EMBL" id="MU843249">
    <property type="protein sequence ID" value="KAK2020453.1"/>
    <property type="molecule type" value="Genomic_DNA"/>
</dbReference>
<evidence type="ECO:0000313" key="2">
    <source>
        <dbReference type="Proteomes" id="UP001232148"/>
    </source>
</evidence>
<name>A0AAD9H1R0_9PEZI</name>
<feature type="non-terminal residue" evidence="1">
    <location>
        <position position="1"/>
    </location>
</feature>
<sequence length="63" mass="7522">NKPWKADKTKLVLSVTDRKTSNITKQFQELLIDWPFVTKQLREWSKFLDDGKRITITAAFYYV</sequence>
<feature type="non-terminal residue" evidence="1">
    <location>
        <position position="63"/>
    </location>
</feature>
<evidence type="ECO:0000313" key="1">
    <source>
        <dbReference type="EMBL" id="KAK2020453.1"/>
    </source>
</evidence>
<dbReference type="Proteomes" id="UP001232148">
    <property type="component" value="Unassembled WGS sequence"/>
</dbReference>
<accession>A0AAD9H1R0</accession>